<reference evidence="4" key="1">
    <citation type="journal article" date="2008" name="Nature">
        <title>The amphioxus genome and the evolution of the chordate karyotype.</title>
        <authorList>
            <consortium name="US DOE Joint Genome Institute (JGI-PGF)"/>
            <person name="Putnam N.H."/>
            <person name="Butts T."/>
            <person name="Ferrier D.E.K."/>
            <person name="Furlong R.F."/>
            <person name="Hellsten U."/>
            <person name="Kawashima T."/>
            <person name="Robinson-Rechavi M."/>
            <person name="Shoguchi E."/>
            <person name="Terry A."/>
            <person name="Yu J.-K."/>
            <person name="Benito-Gutierrez E.L."/>
            <person name="Dubchak I."/>
            <person name="Garcia-Fernandez J."/>
            <person name="Gibson-Brown J.J."/>
            <person name="Grigoriev I.V."/>
            <person name="Horton A.C."/>
            <person name="de Jong P.J."/>
            <person name="Jurka J."/>
            <person name="Kapitonov V.V."/>
            <person name="Kohara Y."/>
            <person name="Kuroki Y."/>
            <person name="Lindquist E."/>
            <person name="Lucas S."/>
            <person name="Osoegawa K."/>
            <person name="Pennacchio L.A."/>
            <person name="Salamov A.A."/>
            <person name="Satou Y."/>
            <person name="Sauka-Spengler T."/>
            <person name="Schmutz J."/>
            <person name="Shin-I T."/>
            <person name="Toyoda A."/>
            <person name="Bronner-Fraser M."/>
            <person name="Fujiyama A."/>
            <person name="Holland L.Z."/>
            <person name="Holland P.W.H."/>
            <person name="Satoh N."/>
            <person name="Rokhsar D.S."/>
        </authorList>
    </citation>
    <scope>NUCLEOTIDE SEQUENCE [LARGE SCALE GENOMIC DNA]</scope>
    <source>
        <strain evidence="4">S238N-H82</strain>
        <tissue evidence="4">Testes</tissue>
    </source>
</reference>
<dbReference type="InterPro" id="IPR033438">
    <property type="entry name" value="MOLO1"/>
</dbReference>
<dbReference type="InParanoid" id="C3ZLQ7"/>
<keyword evidence="5" id="KW-1185">Reference proteome</keyword>
<sequence length="445" mass="50292">MSQLSQGCVFLLAVLVAVNGNAWEKENYPNPQLQPELCSPSVGKPSWLCNPDHVLNEHSALMLREKLKLVHEEAKCFCDDCTDRGGYTIAVATMQQMEPMYWTLLPTEQVPVNISSRRYARFLRDAWFPDQSCTDHVIILVSKLDDLVLISPGEFAKPILPDEKLKSIMKKAEHFFNVTGHYQPRLGLEQMITEIAEIFDGLERAQSFLLSGYMIAIILGVVALYCTVGFICCRTYASMKKADRKYSASETPFFFVYLDKKKLKQEEEERLRKQKRKEKRRKKRMEERKKLEEMQAQAQSDFEEHDYDPKYDGVKGEEYEMRPYNDQAAPMPYWYGAPRGATASLPPTPRQGRSFNGRANTLGTASVPSSPMPGVRGNPLYKPRSYTIQPSPSLGRESTVYPVRPLGSAVSGANSEVSIPPSSGSTHTGINDNNNPYVLCFESTI</sequence>
<dbReference type="RefSeq" id="XP_035697490.1">
    <property type="nucleotide sequence ID" value="XM_035841597.1"/>
</dbReference>
<organism>
    <name type="scientific">Branchiostoma floridae</name>
    <name type="common">Florida lancelet</name>
    <name type="synonym">Amphioxus</name>
    <dbReference type="NCBI Taxonomy" id="7739"/>
    <lineage>
        <taxon>Eukaryota</taxon>
        <taxon>Metazoa</taxon>
        <taxon>Chordata</taxon>
        <taxon>Cephalochordata</taxon>
        <taxon>Leptocardii</taxon>
        <taxon>Amphioxiformes</taxon>
        <taxon>Branchiostomatidae</taxon>
        <taxon>Branchiostoma</taxon>
    </lineage>
</organism>
<dbReference type="PANTHER" id="PTHR33748:SF5">
    <property type="entry name" value="GROUND-LIKE DOMAIN-CONTAINING PROTEIN"/>
    <property type="match status" value="1"/>
</dbReference>
<feature type="region of interest" description="Disordered" evidence="1">
    <location>
        <begin position="362"/>
        <end position="381"/>
    </location>
</feature>
<dbReference type="EMBL" id="GG666642">
    <property type="protein sequence ID" value="EEN46530.1"/>
    <property type="molecule type" value="Genomic_DNA"/>
</dbReference>
<feature type="transmembrane region" description="Helical" evidence="2">
    <location>
        <begin position="213"/>
        <end position="237"/>
    </location>
</feature>
<feature type="region of interest" description="Disordered" evidence="1">
    <location>
        <begin position="410"/>
        <end position="434"/>
    </location>
</feature>
<dbReference type="PANTHER" id="PTHR33748">
    <property type="entry name" value="PROTEIN CBG04600"/>
    <property type="match status" value="1"/>
</dbReference>
<dbReference type="STRING" id="7739.C3ZLQ7"/>
<proteinExistence type="predicted"/>
<feature type="chain" id="PRO_5044729339" evidence="3">
    <location>
        <begin position="23"/>
        <end position="445"/>
    </location>
</feature>
<dbReference type="GO" id="GO:0016020">
    <property type="term" value="C:membrane"/>
    <property type="evidence" value="ECO:0000318"/>
    <property type="project" value="GO_Central"/>
</dbReference>
<keyword evidence="3" id="KW-0732">Signal</keyword>
<dbReference type="Gene3D" id="3.10.310.50">
    <property type="match status" value="1"/>
</dbReference>
<protein>
    <submittedName>
        <fullName evidence="6">Uncharacterized protein LOC118430618</fullName>
    </submittedName>
</protein>
<evidence type="ECO:0000313" key="5">
    <source>
        <dbReference type="Proteomes" id="UP000001554"/>
    </source>
</evidence>
<keyword evidence="2" id="KW-1133">Transmembrane helix</keyword>
<keyword evidence="2" id="KW-0812">Transmembrane</keyword>
<evidence type="ECO:0000256" key="2">
    <source>
        <dbReference type="SAM" id="Phobius"/>
    </source>
</evidence>
<dbReference type="OrthoDB" id="8062037at2759"/>
<dbReference type="OMA" id="FICCRTY"/>
<feature type="signal peptide" evidence="3">
    <location>
        <begin position="1"/>
        <end position="22"/>
    </location>
</feature>
<feature type="compositionally biased region" description="Polar residues" evidence="1">
    <location>
        <begin position="411"/>
        <end position="434"/>
    </location>
</feature>
<reference evidence="5" key="2">
    <citation type="journal article" date="2020" name="Nat. Ecol. Evol.">
        <title>Deeply conserved synteny resolves early events in vertebrate evolution.</title>
        <authorList>
            <person name="Simakov O."/>
            <person name="Marletaz F."/>
            <person name="Yue J.X."/>
            <person name="O'Connell B."/>
            <person name="Jenkins J."/>
            <person name="Brandt A."/>
            <person name="Calef R."/>
            <person name="Tung C.H."/>
            <person name="Huang T.K."/>
            <person name="Schmutz J."/>
            <person name="Satoh N."/>
            <person name="Yu J.K."/>
            <person name="Putnam N.H."/>
            <person name="Green R.E."/>
            <person name="Rokhsar D.S."/>
        </authorList>
    </citation>
    <scope>NUCLEOTIDE SEQUENCE [LARGE SCALE GENOMIC DNA]</scope>
    <source>
        <strain evidence="5">S238N-H82</strain>
    </source>
</reference>
<dbReference type="GO" id="GO:0005892">
    <property type="term" value="C:acetylcholine-gated channel complex"/>
    <property type="evidence" value="ECO:0007669"/>
    <property type="project" value="InterPro"/>
</dbReference>
<feature type="compositionally biased region" description="Basic and acidic residues" evidence="1">
    <location>
        <begin position="284"/>
        <end position="293"/>
    </location>
</feature>
<dbReference type="AlphaFoldDB" id="C3ZLQ7"/>
<keyword evidence="2" id="KW-0472">Membrane</keyword>
<feature type="compositionally biased region" description="Basic residues" evidence="1">
    <location>
        <begin position="272"/>
        <end position="283"/>
    </location>
</feature>
<name>C3ZLQ7_BRAFL</name>
<evidence type="ECO:0000313" key="6">
    <source>
        <dbReference type="RefSeq" id="XP_035697490.1"/>
    </source>
</evidence>
<dbReference type="GeneID" id="118430618"/>
<dbReference type="KEGG" id="bfo:118430618"/>
<feature type="region of interest" description="Disordered" evidence="1">
    <location>
        <begin position="267"/>
        <end position="299"/>
    </location>
</feature>
<evidence type="ECO:0000256" key="3">
    <source>
        <dbReference type="SAM" id="SignalP"/>
    </source>
</evidence>
<accession>C3ZLQ7</accession>
<reference evidence="6" key="3">
    <citation type="submission" date="2025-04" db="UniProtKB">
        <authorList>
            <consortium name="RefSeq"/>
        </authorList>
    </citation>
    <scope>IDENTIFICATION</scope>
    <source>
        <strain evidence="6">S238N-H82</strain>
        <tissue evidence="6">Testes</tissue>
    </source>
</reference>
<gene>
    <name evidence="6" type="primary">LOC118430618</name>
    <name evidence="4" type="ORF">BRAFLDRAFT_124513</name>
</gene>
<evidence type="ECO:0000313" key="4">
    <source>
        <dbReference type="EMBL" id="EEN46530.1"/>
    </source>
</evidence>
<dbReference type="Proteomes" id="UP000001554">
    <property type="component" value="Chromosome 14"/>
</dbReference>
<evidence type="ECO:0000256" key="1">
    <source>
        <dbReference type="SAM" id="MobiDB-lite"/>
    </source>
</evidence>
<dbReference type="Pfam" id="PF17175">
    <property type="entry name" value="MOLO1"/>
    <property type="match status" value="1"/>
</dbReference>